<feature type="compositionally biased region" description="Pro residues" evidence="3">
    <location>
        <begin position="294"/>
        <end position="343"/>
    </location>
</feature>
<feature type="region of interest" description="Disordered" evidence="3">
    <location>
        <begin position="277"/>
        <end position="480"/>
    </location>
</feature>
<name>A0A9D4MV23_DREPO</name>
<dbReference type="GO" id="GO:0043015">
    <property type="term" value="F:gamma-tubulin binding"/>
    <property type="evidence" value="ECO:0007669"/>
    <property type="project" value="TreeGrafter"/>
</dbReference>
<dbReference type="PANTHER" id="PTHR23331">
    <property type="entry name" value="CXYORF1"/>
    <property type="match status" value="1"/>
</dbReference>
<dbReference type="AlphaFoldDB" id="A0A9D4MV23"/>
<dbReference type="GO" id="GO:0071203">
    <property type="term" value="C:WASH complex"/>
    <property type="evidence" value="ECO:0007669"/>
    <property type="project" value="InterPro"/>
</dbReference>
<evidence type="ECO:0000259" key="4">
    <source>
        <dbReference type="Pfam" id="PF11945"/>
    </source>
</evidence>
<keyword evidence="2" id="KW-0009">Actin-binding</keyword>
<accession>A0A9D4MV23</accession>
<keyword evidence="6" id="KW-1185">Reference proteome</keyword>
<comment type="similarity">
    <text evidence="1">Belongs to the WASH1 family.</text>
</comment>
<organism evidence="5 6">
    <name type="scientific">Dreissena polymorpha</name>
    <name type="common">Zebra mussel</name>
    <name type="synonym">Mytilus polymorpha</name>
    <dbReference type="NCBI Taxonomy" id="45954"/>
    <lineage>
        <taxon>Eukaryota</taxon>
        <taxon>Metazoa</taxon>
        <taxon>Spiralia</taxon>
        <taxon>Lophotrochozoa</taxon>
        <taxon>Mollusca</taxon>
        <taxon>Bivalvia</taxon>
        <taxon>Autobranchia</taxon>
        <taxon>Heteroconchia</taxon>
        <taxon>Euheterodonta</taxon>
        <taxon>Imparidentia</taxon>
        <taxon>Neoheterodontei</taxon>
        <taxon>Myida</taxon>
        <taxon>Dreissenoidea</taxon>
        <taxon>Dreissenidae</taxon>
        <taxon>Dreissena</taxon>
    </lineage>
</organism>
<dbReference type="Pfam" id="PF11945">
    <property type="entry name" value="WASH_WAHD"/>
    <property type="match status" value="1"/>
</dbReference>
<dbReference type="OrthoDB" id="307871at2759"/>
<feature type="compositionally biased region" description="Basic and acidic residues" evidence="3">
    <location>
        <begin position="375"/>
        <end position="392"/>
    </location>
</feature>
<reference evidence="5" key="1">
    <citation type="journal article" date="2019" name="bioRxiv">
        <title>The Genome of the Zebra Mussel, Dreissena polymorpha: A Resource for Invasive Species Research.</title>
        <authorList>
            <person name="McCartney M.A."/>
            <person name="Auch B."/>
            <person name="Kono T."/>
            <person name="Mallez S."/>
            <person name="Zhang Y."/>
            <person name="Obille A."/>
            <person name="Becker A."/>
            <person name="Abrahante J.E."/>
            <person name="Garbe J."/>
            <person name="Badalamenti J.P."/>
            <person name="Herman A."/>
            <person name="Mangelson H."/>
            <person name="Liachko I."/>
            <person name="Sullivan S."/>
            <person name="Sone E.D."/>
            <person name="Koren S."/>
            <person name="Silverstein K.A.T."/>
            <person name="Beckman K.B."/>
            <person name="Gohl D.M."/>
        </authorList>
    </citation>
    <scope>NUCLEOTIDE SEQUENCE</scope>
    <source>
        <strain evidence="5">Duluth1</strain>
        <tissue evidence="5">Whole animal</tissue>
    </source>
</reference>
<dbReference type="GO" id="GO:0055037">
    <property type="term" value="C:recycling endosome"/>
    <property type="evidence" value="ECO:0007669"/>
    <property type="project" value="TreeGrafter"/>
</dbReference>
<reference evidence="5" key="2">
    <citation type="submission" date="2020-11" db="EMBL/GenBank/DDBJ databases">
        <authorList>
            <person name="McCartney M.A."/>
            <person name="Auch B."/>
            <person name="Kono T."/>
            <person name="Mallez S."/>
            <person name="Becker A."/>
            <person name="Gohl D.M."/>
            <person name="Silverstein K.A.T."/>
            <person name="Koren S."/>
            <person name="Bechman K.B."/>
            <person name="Herman A."/>
            <person name="Abrahante J.E."/>
            <person name="Garbe J."/>
        </authorList>
    </citation>
    <scope>NUCLEOTIDE SEQUENCE</scope>
    <source>
        <strain evidence="5">Duluth1</strain>
        <tissue evidence="5">Whole animal</tissue>
    </source>
</reference>
<protein>
    <recommendedName>
        <fullName evidence="4">WASH1 WAHD domain-containing protein</fullName>
    </recommendedName>
</protein>
<evidence type="ECO:0000256" key="1">
    <source>
        <dbReference type="ARBA" id="ARBA00005602"/>
    </source>
</evidence>
<evidence type="ECO:0000256" key="2">
    <source>
        <dbReference type="ARBA" id="ARBA00023203"/>
    </source>
</evidence>
<feature type="compositionally biased region" description="Gly residues" evidence="3">
    <location>
        <begin position="397"/>
        <end position="408"/>
    </location>
</feature>
<evidence type="ECO:0000313" key="6">
    <source>
        <dbReference type="Proteomes" id="UP000828390"/>
    </source>
</evidence>
<dbReference type="Proteomes" id="UP000828390">
    <property type="component" value="Unassembled WGS sequence"/>
</dbReference>
<dbReference type="GO" id="GO:0005769">
    <property type="term" value="C:early endosome"/>
    <property type="evidence" value="ECO:0007669"/>
    <property type="project" value="InterPro"/>
</dbReference>
<comment type="caution">
    <text evidence="5">The sequence shown here is derived from an EMBL/GenBank/DDBJ whole genome shotgun (WGS) entry which is preliminary data.</text>
</comment>
<dbReference type="GO" id="GO:0003779">
    <property type="term" value="F:actin binding"/>
    <property type="evidence" value="ECO:0007669"/>
    <property type="project" value="UniProtKB-KW"/>
</dbReference>
<sequence>MPTMSSQPFNVPGVPEDLRSEETINQVVDSLEYLDKIANEIFNMIHTRVTSNGDKLRKINDRVNLAQAKIDKIKGSNKATKVFASAKYPSHGDTEFYETVFNPDQKLREPARPNYHVQSKHKTMDESILKSKLQYYHVKSGRRQKSDETRGEGLGGLPKKIPSVSSLLLFNTSENPYKKYVMLDPLGVITKTRTALEEEELTMADAPKTIKTNEDLQRLQSENYFYVPGIGEVPELNVPIALPNLLGVADDVTYSAEQGSSIAPSVIGSGIPELPSVVPEAGTLPMGPTSAPTGAPPPPPPGPPPSGPPPPPPPPPPGPPPPPPPGGAPPPPPAPGPPPPPSADVPAEVVADGGRSSLMDAIRKAGGAGKAGLKSAKEKKDEAKKKRKEEKNASGGSSSGGVSKGGGDLMSDLFSKLTMRRRGISGEKKPGDSGGSGGEKGESITGGANGAMDKISSMIPPPPKMETVAERTGGDEEDWE</sequence>
<gene>
    <name evidence="5" type="ORF">DPMN_005639</name>
</gene>
<evidence type="ECO:0000313" key="5">
    <source>
        <dbReference type="EMBL" id="KAH3881712.1"/>
    </source>
</evidence>
<dbReference type="PANTHER" id="PTHR23331:SF1">
    <property type="entry name" value="WASH COMPLEX SUBUNIT 1"/>
    <property type="match status" value="1"/>
</dbReference>
<dbReference type="GO" id="GO:0043014">
    <property type="term" value="F:alpha-tubulin binding"/>
    <property type="evidence" value="ECO:0007669"/>
    <property type="project" value="InterPro"/>
</dbReference>
<evidence type="ECO:0000256" key="3">
    <source>
        <dbReference type="SAM" id="MobiDB-lite"/>
    </source>
</evidence>
<proteinExistence type="inferred from homology"/>
<dbReference type="GO" id="GO:0032456">
    <property type="term" value="P:endocytic recycling"/>
    <property type="evidence" value="ECO:0007669"/>
    <property type="project" value="TreeGrafter"/>
</dbReference>
<dbReference type="EMBL" id="JAIWYP010000001">
    <property type="protein sequence ID" value="KAH3881712.1"/>
    <property type="molecule type" value="Genomic_DNA"/>
</dbReference>
<dbReference type="GO" id="GO:0034314">
    <property type="term" value="P:Arp2/3 complex-mediated actin nucleation"/>
    <property type="evidence" value="ECO:0007669"/>
    <property type="project" value="InterPro"/>
</dbReference>
<dbReference type="GO" id="GO:0006887">
    <property type="term" value="P:exocytosis"/>
    <property type="evidence" value="ECO:0007669"/>
    <property type="project" value="TreeGrafter"/>
</dbReference>
<feature type="domain" description="WASH1 WAHD" evidence="4">
    <location>
        <begin position="7"/>
        <end position="278"/>
    </location>
</feature>
<dbReference type="GO" id="GO:0042147">
    <property type="term" value="P:retrograde transport, endosome to Golgi"/>
    <property type="evidence" value="ECO:0007669"/>
    <property type="project" value="TreeGrafter"/>
</dbReference>
<dbReference type="InterPro" id="IPR028290">
    <property type="entry name" value="WASH1"/>
</dbReference>
<dbReference type="GO" id="GO:0005829">
    <property type="term" value="C:cytosol"/>
    <property type="evidence" value="ECO:0007669"/>
    <property type="project" value="GOC"/>
</dbReference>
<dbReference type="PRINTS" id="PR01217">
    <property type="entry name" value="PRICHEXTENSN"/>
</dbReference>
<dbReference type="InterPro" id="IPR021854">
    <property type="entry name" value="WASH1_WAHD"/>
</dbReference>